<evidence type="ECO:0000313" key="2">
    <source>
        <dbReference type="EMBL" id="SHJ26394.1"/>
    </source>
</evidence>
<name>A0A1M6HWC7_9BACT</name>
<accession>A0A1M6HWC7</accession>
<evidence type="ECO:0008006" key="4">
    <source>
        <dbReference type="Google" id="ProtNLM"/>
    </source>
</evidence>
<feature type="signal peptide" evidence="1">
    <location>
        <begin position="1"/>
        <end position="21"/>
    </location>
</feature>
<organism evidence="2 3">
    <name type="scientific">Hymenobacter daecheongensis DSM 21074</name>
    <dbReference type="NCBI Taxonomy" id="1121955"/>
    <lineage>
        <taxon>Bacteria</taxon>
        <taxon>Pseudomonadati</taxon>
        <taxon>Bacteroidota</taxon>
        <taxon>Cytophagia</taxon>
        <taxon>Cytophagales</taxon>
        <taxon>Hymenobacteraceae</taxon>
        <taxon>Hymenobacter</taxon>
    </lineage>
</organism>
<dbReference type="AlphaFoldDB" id="A0A1M6HWC7"/>
<protein>
    <recommendedName>
        <fullName evidence="4">AMIN domain-containing protein</fullName>
    </recommendedName>
</protein>
<dbReference type="Proteomes" id="UP000184418">
    <property type="component" value="Unassembled WGS sequence"/>
</dbReference>
<keyword evidence="1" id="KW-0732">Signal</keyword>
<proteinExistence type="predicted"/>
<sequence length="144" mass="16382">MIRRLLGSLSCLYFLATPLRAQTYEPGLLVQANGDTLRGEIENSFWTEPPTFIHYRPTATSPSQLFQPRQLRALSFTGGRSFRYVIVPIDHAAETRLDRLPRGNYFEVRTDSLLAEVLLEGPAELLRVTRPGATHYLLRRPSQP</sequence>
<evidence type="ECO:0000313" key="3">
    <source>
        <dbReference type="Proteomes" id="UP000184418"/>
    </source>
</evidence>
<reference evidence="2 3" key="1">
    <citation type="submission" date="2016-11" db="EMBL/GenBank/DDBJ databases">
        <authorList>
            <person name="Jaros S."/>
            <person name="Januszkiewicz K."/>
            <person name="Wedrychowicz H."/>
        </authorList>
    </citation>
    <scope>NUCLEOTIDE SEQUENCE [LARGE SCALE GENOMIC DNA]</scope>
    <source>
        <strain evidence="2 3">DSM 21074</strain>
    </source>
</reference>
<gene>
    <name evidence="2" type="ORF">SAMN02745146_2669</name>
</gene>
<dbReference type="STRING" id="1121955.SAMN02745146_2669"/>
<dbReference type="EMBL" id="FQYN01000005">
    <property type="protein sequence ID" value="SHJ26394.1"/>
    <property type="molecule type" value="Genomic_DNA"/>
</dbReference>
<feature type="chain" id="PRO_5012070573" description="AMIN domain-containing protein" evidence="1">
    <location>
        <begin position="22"/>
        <end position="144"/>
    </location>
</feature>
<keyword evidence="3" id="KW-1185">Reference proteome</keyword>
<evidence type="ECO:0000256" key="1">
    <source>
        <dbReference type="SAM" id="SignalP"/>
    </source>
</evidence>